<dbReference type="AlphaFoldDB" id="X1CW75"/>
<name>X1CW75_9ZZZZ</name>
<keyword evidence="1" id="KW-1188">Viral release from host cell</keyword>
<evidence type="ECO:0000313" key="3">
    <source>
        <dbReference type="EMBL" id="GAH12067.1"/>
    </source>
</evidence>
<dbReference type="Pfam" id="PF17289">
    <property type="entry name" value="Terminase_6C"/>
    <property type="match status" value="1"/>
</dbReference>
<evidence type="ECO:0000259" key="2">
    <source>
        <dbReference type="Pfam" id="PF17289"/>
    </source>
</evidence>
<dbReference type="Gene3D" id="3.30.420.280">
    <property type="match status" value="1"/>
</dbReference>
<sequence length="216" mass="24891">MGAGLVWPVKEEDIRVDQFEIPKYWPRLCAVDFGMDHPFAAVWIAWDRDTDTIYLYDCYRKSRKSEGRSVSIAEHASAIKHRGEWIPCVWPHDMNQEEPKSCKSLSQLFRDEGVNMRPEQFSNPPASGETEGDIGVEVGVQSILDRMGIGTFKVFSHLDLWFSEFRSYHRDIDGKLVKLRDDLMAATRYGAQSTRFAYTQPVRRAKAVQLRGVSNW</sequence>
<dbReference type="InterPro" id="IPR035421">
    <property type="entry name" value="Terminase_6C"/>
</dbReference>
<accession>X1CW75</accession>
<protein>
    <recommendedName>
        <fullName evidence="2">Terminase large subunit gp17-like C-terminal domain-containing protein</fullName>
    </recommendedName>
</protein>
<organism evidence="3">
    <name type="scientific">marine sediment metagenome</name>
    <dbReference type="NCBI Taxonomy" id="412755"/>
    <lineage>
        <taxon>unclassified sequences</taxon>
        <taxon>metagenomes</taxon>
        <taxon>ecological metagenomes</taxon>
    </lineage>
</organism>
<dbReference type="EMBL" id="BART01033877">
    <property type="protein sequence ID" value="GAH12067.1"/>
    <property type="molecule type" value="Genomic_DNA"/>
</dbReference>
<feature type="domain" description="Terminase large subunit gp17-like C-terminal" evidence="2">
    <location>
        <begin position="30"/>
        <end position="190"/>
    </location>
</feature>
<comment type="caution">
    <text evidence="3">The sequence shown here is derived from an EMBL/GenBank/DDBJ whole genome shotgun (WGS) entry which is preliminary data.</text>
</comment>
<gene>
    <name evidence="3" type="ORF">S01H4_58066</name>
</gene>
<reference evidence="3" key="1">
    <citation type="journal article" date="2014" name="Front. Microbiol.">
        <title>High frequency of phylogenetically diverse reductive dehalogenase-homologous genes in deep subseafloor sedimentary metagenomes.</title>
        <authorList>
            <person name="Kawai M."/>
            <person name="Futagami T."/>
            <person name="Toyoda A."/>
            <person name="Takaki Y."/>
            <person name="Nishi S."/>
            <person name="Hori S."/>
            <person name="Arai W."/>
            <person name="Tsubouchi T."/>
            <person name="Morono Y."/>
            <person name="Uchiyama I."/>
            <person name="Ito T."/>
            <person name="Fujiyama A."/>
            <person name="Inagaki F."/>
            <person name="Takami H."/>
        </authorList>
    </citation>
    <scope>NUCLEOTIDE SEQUENCE</scope>
    <source>
        <strain evidence="3">Expedition CK06-06</strain>
    </source>
</reference>
<evidence type="ECO:0000256" key="1">
    <source>
        <dbReference type="ARBA" id="ARBA00022612"/>
    </source>
</evidence>
<proteinExistence type="predicted"/>